<dbReference type="FunCoup" id="A0A6P8IK74">
    <property type="interactions" value="2602"/>
</dbReference>
<dbReference type="Pfam" id="PF05427">
    <property type="entry name" value="FIBP"/>
    <property type="match status" value="1"/>
</dbReference>
<sequence length="369" mass="43135">MEGINVFMMDPTYVDLDVFALWLKGFSELEASKLRENDESLIKYSASHSVIFNDTKDHYRLFDMLAHFLQNPLMLGKQLLVQISPDTQDMLIQRYYSFDKEVMREILGKKLTGRQRKDLDDVCEKTKVYLKSCRRQFDNVKNVFRTIEDSENGNLVEIIKKNFLLSDELARQYASIVFMAVHRFEISKKRLLYLTFDDLAYCSEQIIENWTVGTDESGTGQDVGETGVEFDRSFLQDLRDLKVFVNDKDIVEEHRSLVCEEILKKGYSKLSTTVESNFKSFCRALLNIAASLIHSRDLKDIFNDFVEKFIEPCKAIEWQENDVDEFLTTLISTCSKLESLNKNDAKRLLPVYIRYFSVSQRCITRMYHS</sequence>
<dbReference type="RefSeq" id="XP_031567326.1">
    <property type="nucleotide sequence ID" value="XM_031711466.1"/>
</dbReference>
<evidence type="ECO:0000313" key="2">
    <source>
        <dbReference type="RefSeq" id="XP_031567326.1"/>
    </source>
</evidence>
<dbReference type="GO" id="GO:0005634">
    <property type="term" value="C:nucleus"/>
    <property type="evidence" value="ECO:0007669"/>
    <property type="project" value="TreeGrafter"/>
</dbReference>
<dbReference type="Proteomes" id="UP000515163">
    <property type="component" value="Unplaced"/>
</dbReference>
<dbReference type="AlphaFoldDB" id="A0A6P8IK74"/>
<name>A0A6P8IK74_ACTTE</name>
<dbReference type="PANTHER" id="PTHR13223">
    <property type="entry name" value="ACIDIC FIBROBLAST GROWTH FACTOR INTRACELLULAR BINDING PROTEIN"/>
    <property type="match status" value="1"/>
</dbReference>
<dbReference type="InterPro" id="IPR008614">
    <property type="entry name" value="FIBP"/>
</dbReference>
<organism evidence="1 2">
    <name type="scientific">Actinia tenebrosa</name>
    <name type="common">Australian red waratah sea anemone</name>
    <dbReference type="NCBI Taxonomy" id="6105"/>
    <lineage>
        <taxon>Eukaryota</taxon>
        <taxon>Metazoa</taxon>
        <taxon>Cnidaria</taxon>
        <taxon>Anthozoa</taxon>
        <taxon>Hexacorallia</taxon>
        <taxon>Actiniaria</taxon>
        <taxon>Actiniidae</taxon>
        <taxon>Actinia</taxon>
    </lineage>
</organism>
<gene>
    <name evidence="2" type="primary">LOC116302236</name>
</gene>
<keyword evidence="1" id="KW-1185">Reference proteome</keyword>
<reference evidence="2" key="1">
    <citation type="submission" date="2025-08" db="UniProtKB">
        <authorList>
            <consortium name="RefSeq"/>
        </authorList>
    </citation>
    <scope>IDENTIFICATION</scope>
    <source>
        <tissue evidence="2">Tentacle</tissue>
    </source>
</reference>
<proteinExistence type="predicted"/>
<protein>
    <submittedName>
        <fullName evidence="2">Acidic fibroblast growth factor intracellular-binding protein B-like</fullName>
    </submittedName>
</protein>
<evidence type="ECO:0000313" key="1">
    <source>
        <dbReference type="Proteomes" id="UP000515163"/>
    </source>
</evidence>
<dbReference type="KEGG" id="aten:116302236"/>
<accession>A0A6P8IK74</accession>
<dbReference type="GeneID" id="116302236"/>
<dbReference type="PANTHER" id="PTHR13223:SF2">
    <property type="entry name" value="ACIDIC FIBROBLAST GROWTH FACTOR INTRACELLULAR-BINDING PROTEIN"/>
    <property type="match status" value="1"/>
</dbReference>
<dbReference type="InParanoid" id="A0A6P8IK74"/>
<dbReference type="OrthoDB" id="16955at2759"/>